<comment type="caution">
    <text evidence="3">The sequence shown here is derived from an EMBL/GenBank/DDBJ whole genome shotgun (WGS) entry which is preliminary data.</text>
</comment>
<evidence type="ECO:0000313" key="4">
    <source>
        <dbReference type="Proteomes" id="UP000216352"/>
    </source>
</evidence>
<keyword evidence="4" id="KW-1185">Reference proteome</keyword>
<dbReference type="RefSeq" id="WP_072727148.1">
    <property type="nucleotide sequence ID" value="NZ_BDIS01000042.1"/>
</dbReference>
<reference evidence="3 4" key="1">
    <citation type="journal article" date="2017" name="BMC Genomics">
        <title>Comparative genomic and phylogenomic analyses of the Bifidobacteriaceae family.</title>
        <authorList>
            <person name="Lugli G.A."/>
            <person name="Milani C."/>
            <person name="Turroni F."/>
            <person name="Duranti S."/>
            <person name="Mancabelli L."/>
            <person name="Mangifesta M."/>
            <person name="Ferrario C."/>
            <person name="Modesto M."/>
            <person name="Mattarelli P."/>
            <person name="Jiri K."/>
            <person name="van Sinderen D."/>
            <person name="Ventura M."/>
        </authorList>
    </citation>
    <scope>NUCLEOTIDE SEQUENCE [LARGE SCALE GENOMIC DNA]</scope>
    <source>
        <strain evidence="3 4">DSM 28807</strain>
    </source>
</reference>
<dbReference type="Proteomes" id="UP000216352">
    <property type="component" value="Unassembled WGS sequence"/>
</dbReference>
<dbReference type="Pfam" id="PF13635">
    <property type="entry name" value="DUF4143"/>
    <property type="match status" value="1"/>
</dbReference>
<dbReference type="EMBL" id="MWWX01000020">
    <property type="protein sequence ID" value="OZG59736.1"/>
    <property type="molecule type" value="Genomic_DNA"/>
</dbReference>
<dbReference type="STRING" id="1603886.GCA_001895165_02319"/>
<organism evidence="3 4">
    <name type="scientific">Bifidobacterium lemurum</name>
    <dbReference type="NCBI Taxonomy" id="1603886"/>
    <lineage>
        <taxon>Bacteria</taxon>
        <taxon>Bacillati</taxon>
        <taxon>Actinomycetota</taxon>
        <taxon>Actinomycetes</taxon>
        <taxon>Bifidobacteriales</taxon>
        <taxon>Bifidobacteriaceae</taxon>
        <taxon>Bifidobacterium</taxon>
    </lineage>
</organism>
<evidence type="ECO:0000259" key="1">
    <source>
        <dbReference type="Pfam" id="PF13173"/>
    </source>
</evidence>
<accession>A0A261FLP0</accession>
<feature type="domain" description="DUF4143" evidence="2">
    <location>
        <begin position="201"/>
        <end position="367"/>
    </location>
</feature>
<protein>
    <submittedName>
        <fullName evidence="3">AAA family ATPase</fullName>
    </submittedName>
</protein>
<dbReference type="PANTHER" id="PTHR43566">
    <property type="entry name" value="CONSERVED PROTEIN"/>
    <property type="match status" value="1"/>
</dbReference>
<gene>
    <name evidence="3" type="ORF">BLEM_2211</name>
</gene>
<name>A0A261FLP0_9BIFI</name>
<evidence type="ECO:0000259" key="2">
    <source>
        <dbReference type="Pfam" id="PF13635"/>
    </source>
</evidence>
<dbReference type="OrthoDB" id="128089at2"/>
<dbReference type="InterPro" id="IPR025420">
    <property type="entry name" value="DUF4143"/>
</dbReference>
<dbReference type="InterPro" id="IPR041682">
    <property type="entry name" value="AAA_14"/>
</dbReference>
<dbReference type="AlphaFoldDB" id="A0A261FLP0"/>
<evidence type="ECO:0000313" key="3">
    <source>
        <dbReference type="EMBL" id="OZG59736.1"/>
    </source>
</evidence>
<dbReference type="Pfam" id="PF13173">
    <property type="entry name" value="AAA_14"/>
    <property type="match status" value="1"/>
</dbReference>
<sequence>MATSYLSRIYDRIITKRLKAKGALLVEGTKWCGKTTTCEQITNSTLYMADPSDREQNLFLAQTQPSILLDGPTPRLIDEWQLAPSLWDAVRFEVDHRDEFGQFLLTGSSVPPDLNQLAHTGTGRIARVRMRPMSLFESEDSTGSTSLQSLFDGDRLQPAKAEATIQSIAFLLCRGGWPRAINTDREIALQQAFDYVDAIVESDISRTDGVERDPHIARRLLRSCARMESSQASIAQITGDIANNDEAGPTSKTVQTYLRALERIFVIENMPAWNPNLRSKTAIRAAETRHFVDPSIATAALGVNPDGLLNDIETMGLLFEGMCVRDLRVYADALNGEVFHYRDKTGLECDAVIHLRDGRYGLIEVKLGGERLIEEGAANLLKLASKIDTTRMPEPSFLIVLTGVGSYSLTRPDGVIVAPVTTLRP</sequence>
<proteinExistence type="predicted"/>
<dbReference type="PANTHER" id="PTHR43566:SF2">
    <property type="entry name" value="DUF4143 DOMAIN-CONTAINING PROTEIN"/>
    <property type="match status" value="1"/>
</dbReference>
<feature type="domain" description="AAA" evidence="1">
    <location>
        <begin position="22"/>
        <end position="137"/>
    </location>
</feature>